<dbReference type="GO" id="GO:0005886">
    <property type="term" value="C:plasma membrane"/>
    <property type="evidence" value="ECO:0007669"/>
    <property type="project" value="TreeGrafter"/>
</dbReference>
<dbReference type="CDD" id="cd06259">
    <property type="entry name" value="YdcF-like"/>
    <property type="match status" value="1"/>
</dbReference>
<dbReference type="EMBL" id="VSFF01000005">
    <property type="protein sequence ID" value="TYC15425.1"/>
    <property type="molecule type" value="Genomic_DNA"/>
</dbReference>
<dbReference type="InterPro" id="IPR003848">
    <property type="entry name" value="DUF218"/>
</dbReference>
<feature type="domain" description="DUF218" evidence="1">
    <location>
        <begin position="42"/>
        <end position="177"/>
    </location>
</feature>
<proteinExistence type="predicted"/>
<evidence type="ECO:0000259" key="1">
    <source>
        <dbReference type="Pfam" id="PF02698"/>
    </source>
</evidence>
<evidence type="ECO:0000313" key="2">
    <source>
        <dbReference type="EMBL" id="TYC15425.1"/>
    </source>
</evidence>
<reference evidence="2 3" key="1">
    <citation type="submission" date="2019-08" db="EMBL/GenBank/DDBJ databases">
        <title>Actinomadura sp. nov. CYP1-5 isolated from mountain soil.</title>
        <authorList>
            <person name="Songsumanus A."/>
            <person name="Kuncharoen N."/>
            <person name="Kudo T."/>
            <person name="Yuki M."/>
            <person name="Igarashi Y."/>
            <person name="Tanasupawat S."/>
        </authorList>
    </citation>
    <scope>NUCLEOTIDE SEQUENCE [LARGE SCALE GENOMIC DNA]</scope>
    <source>
        <strain evidence="2 3">GKU157</strain>
    </source>
</reference>
<dbReference type="RefSeq" id="WP_148350567.1">
    <property type="nucleotide sequence ID" value="NZ_JBHSBF010000027.1"/>
</dbReference>
<protein>
    <submittedName>
        <fullName evidence="2">YdcF family protein</fullName>
    </submittedName>
</protein>
<dbReference type="GO" id="GO:0043164">
    <property type="term" value="P:Gram-negative-bacterium-type cell wall biogenesis"/>
    <property type="evidence" value="ECO:0007669"/>
    <property type="project" value="TreeGrafter"/>
</dbReference>
<gene>
    <name evidence="2" type="ORF">FXF65_15305</name>
</gene>
<dbReference type="PANTHER" id="PTHR30336">
    <property type="entry name" value="INNER MEMBRANE PROTEIN, PROBABLE PERMEASE"/>
    <property type="match status" value="1"/>
</dbReference>
<keyword evidence="3" id="KW-1185">Reference proteome</keyword>
<dbReference type="Pfam" id="PF02698">
    <property type="entry name" value="DUF218"/>
    <property type="match status" value="1"/>
</dbReference>
<accession>A0A5D0UCS9</accession>
<dbReference type="Gene3D" id="3.40.50.620">
    <property type="entry name" value="HUPs"/>
    <property type="match status" value="1"/>
</dbReference>
<name>A0A5D0UCS9_9ACTN</name>
<organism evidence="2 3">
    <name type="scientific">Actinomadura syzygii</name>
    <dbReference type="NCBI Taxonomy" id="1427538"/>
    <lineage>
        <taxon>Bacteria</taxon>
        <taxon>Bacillati</taxon>
        <taxon>Actinomycetota</taxon>
        <taxon>Actinomycetes</taxon>
        <taxon>Streptosporangiales</taxon>
        <taxon>Thermomonosporaceae</taxon>
        <taxon>Actinomadura</taxon>
    </lineage>
</organism>
<dbReference type="InterPro" id="IPR014729">
    <property type="entry name" value="Rossmann-like_a/b/a_fold"/>
</dbReference>
<dbReference type="Proteomes" id="UP000322634">
    <property type="component" value="Unassembled WGS sequence"/>
</dbReference>
<dbReference type="PANTHER" id="PTHR30336:SF4">
    <property type="entry name" value="ENVELOPE BIOGENESIS FACTOR ELYC"/>
    <property type="match status" value="1"/>
</dbReference>
<evidence type="ECO:0000313" key="3">
    <source>
        <dbReference type="Proteomes" id="UP000322634"/>
    </source>
</evidence>
<dbReference type="AlphaFoldDB" id="A0A5D0UCS9"/>
<dbReference type="OrthoDB" id="9782395at2"/>
<dbReference type="InterPro" id="IPR051599">
    <property type="entry name" value="Cell_Envelope_Assoc"/>
</dbReference>
<sequence length="200" mass="22179">MIDTVTAEQLPEITRFVDVHAPPPDGEPSACFLFGTNQLPPVDIAADRYHRGLAPLIIATGGVNRHNGIVEGRMFRELLIERGVPADVIRVEDRSANTWQNVELALPFLREVLASGLAVTAVCKWYHRRAIHVMKTVVPATGPLHAIGWDPVYSGRRVTRQDWPDIPAGRRRVIREWGEVVRRVAESSFAAADLSGGAWH</sequence>
<dbReference type="GO" id="GO:0000270">
    <property type="term" value="P:peptidoglycan metabolic process"/>
    <property type="evidence" value="ECO:0007669"/>
    <property type="project" value="TreeGrafter"/>
</dbReference>
<comment type="caution">
    <text evidence="2">The sequence shown here is derived from an EMBL/GenBank/DDBJ whole genome shotgun (WGS) entry which is preliminary data.</text>
</comment>